<organism evidence="1 2">
    <name type="scientific">Alistipes hominis</name>
    <dbReference type="NCBI Taxonomy" id="2763015"/>
    <lineage>
        <taxon>Bacteria</taxon>
        <taxon>Pseudomonadati</taxon>
        <taxon>Bacteroidota</taxon>
        <taxon>Bacteroidia</taxon>
        <taxon>Bacteroidales</taxon>
        <taxon>Rikenellaceae</taxon>
        <taxon>Alistipes</taxon>
    </lineage>
</organism>
<evidence type="ECO:0000313" key="1">
    <source>
        <dbReference type="EMBL" id="MBC5617159.1"/>
    </source>
</evidence>
<dbReference type="RefSeq" id="WP_055205287.1">
    <property type="nucleotide sequence ID" value="NZ_JACOOK010000004.1"/>
</dbReference>
<gene>
    <name evidence="1" type="ORF">H8S08_09045</name>
</gene>
<protein>
    <submittedName>
        <fullName evidence="1">Uncharacterized protein</fullName>
    </submittedName>
</protein>
<accession>A0ABR7CNB7</accession>
<reference evidence="1 2" key="1">
    <citation type="submission" date="2020-08" db="EMBL/GenBank/DDBJ databases">
        <title>Genome public.</title>
        <authorList>
            <person name="Liu C."/>
            <person name="Sun Q."/>
        </authorList>
    </citation>
    <scope>NUCLEOTIDE SEQUENCE [LARGE SCALE GENOMIC DNA]</scope>
    <source>
        <strain evidence="1 2">New-7</strain>
    </source>
</reference>
<comment type="caution">
    <text evidence="1">The sequence shown here is derived from an EMBL/GenBank/DDBJ whole genome shotgun (WGS) entry which is preliminary data.</text>
</comment>
<evidence type="ECO:0000313" key="2">
    <source>
        <dbReference type="Proteomes" id="UP000636891"/>
    </source>
</evidence>
<dbReference type="Proteomes" id="UP000636891">
    <property type="component" value="Unassembled WGS sequence"/>
</dbReference>
<name>A0ABR7CNB7_9BACT</name>
<keyword evidence="2" id="KW-1185">Reference proteome</keyword>
<sequence length="160" mass="19659">MNREKRLYRDTEKFLKAHTSDIVFAQEIPTRLLIFWLGKRNNRRDRIFKLALQNYQDFTGRQLVFLPDYNAFMDRLCSGKYQWNGFLINKYERLVDPKDPSVVYCCDKEYDDLYTLFFIFVSKIVWGRLLPWRRRRDEMTIFAFDDYPMLFTYRQAQLRA</sequence>
<proteinExistence type="predicted"/>
<dbReference type="EMBL" id="JACOOK010000004">
    <property type="protein sequence ID" value="MBC5617159.1"/>
    <property type="molecule type" value="Genomic_DNA"/>
</dbReference>